<name>A0ABX3A459_9BACI</name>
<organism evidence="2 3">
    <name type="scientific">Gottfriedia luciferensis</name>
    <dbReference type="NCBI Taxonomy" id="178774"/>
    <lineage>
        <taxon>Bacteria</taxon>
        <taxon>Bacillati</taxon>
        <taxon>Bacillota</taxon>
        <taxon>Bacilli</taxon>
        <taxon>Bacillales</taxon>
        <taxon>Bacillaceae</taxon>
        <taxon>Gottfriedia</taxon>
    </lineage>
</organism>
<keyword evidence="3" id="KW-1185">Reference proteome</keyword>
<evidence type="ECO:0000256" key="1">
    <source>
        <dbReference type="ARBA" id="ARBA00022729"/>
    </source>
</evidence>
<dbReference type="Proteomes" id="UP000094580">
    <property type="component" value="Unassembled WGS sequence"/>
</dbReference>
<dbReference type="InterPro" id="IPR009099">
    <property type="entry name" value="Beta-lactamas_inhib"/>
</dbReference>
<dbReference type="InterPro" id="IPR024221">
    <property type="entry name" value="BLIP_dom_sf"/>
</dbReference>
<dbReference type="InterPro" id="IPR037873">
    <property type="entry name" value="BamE-like"/>
</dbReference>
<dbReference type="EMBL" id="MDKC01000001">
    <property type="protein sequence ID" value="ODG94083.1"/>
    <property type="molecule type" value="Genomic_DNA"/>
</dbReference>
<dbReference type="Pfam" id="PF07467">
    <property type="entry name" value="BLIP"/>
    <property type="match status" value="1"/>
</dbReference>
<evidence type="ECO:0000313" key="2">
    <source>
        <dbReference type="EMBL" id="ODG94083.1"/>
    </source>
</evidence>
<evidence type="ECO:0000313" key="3">
    <source>
        <dbReference type="Proteomes" id="UP000094580"/>
    </source>
</evidence>
<reference evidence="2 3" key="1">
    <citation type="submission" date="2016-07" db="EMBL/GenBank/DDBJ databases">
        <authorList>
            <person name="Townsley L."/>
            <person name="Shank E.A."/>
        </authorList>
    </citation>
    <scope>NUCLEOTIDE SEQUENCE [LARGE SCALE GENOMIC DNA]</scope>
    <source>
        <strain evidence="2 3">CH01</strain>
    </source>
</reference>
<protein>
    <submittedName>
        <fullName evidence="2">Uncharacterized protein</fullName>
    </submittedName>
</protein>
<comment type="caution">
    <text evidence="2">The sequence shown here is derived from an EMBL/GenBank/DDBJ whole genome shotgun (WGS) entry which is preliminary data.</text>
</comment>
<keyword evidence="1" id="KW-0732">Signal</keyword>
<accession>A0ABX3A459</accession>
<dbReference type="SUPFAM" id="SSF55648">
    <property type="entry name" value="beta-lactamase-inhibitor protein, BLIP"/>
    <property type="match status" value="1"/>
</dbReference>
<proteinExistence type="predicted"/>
<gene>
    <name evidence="2" type="ORF">BED47_01595</name>
</gene>
<dbReference type="Gene3D" id="3.30.1450.10">
    <property type="match status" value="1"/>
</dbReference>
<sequence length="75" mass="8190">MITKAEFDKIQNGMTSKQVFEIIGGKGEVMSEAGEKDKPGYTILYTYNGKGSTGANANFTFQDDKLMAKAQFGLK</sequence>